<proteinExistence type="predicted"/>
<dbReference type="GO" id="GO:0044715">
    <property type="term" value="F:8-oxo-dGDP phosphatase activity"/>
    <property type="evidence" value="ECO:0007669"/>
    <property type="project" value="TreeGrafter"/>
</dbReference>
<dbReference type="InterPro" id="IPR000086">
    <property type="entry name" value="NUDIX_hydrolase_dom"/>
</dbReference>
<accession>A0A2H3A0L3</accession>
<comment type="caution">
    <text evidence="2">The sequence shown here is derived from an EMBL/GenBank/DDBJ whole genome shotgun (WGS) entry which is preliminary data.</text>
</comment>
<reference evidence="2 3" key="1">
    <citation type="journal article" date="2015" name="Genome Announc.">
        <title>Genome sequence and annotation of Trichoderma parareesei, the ancestor of the cellulase producer Trichoderma reesei.</title>
        <authorList>
            <person name="Yang D."/>
            <person name="Pomraning K."/>
            <person name="Kopchinskiy A."/>
            <person name="Karimi Aghcheh R."/>
            <person name="Atanasova L."/>
            <person name="Chenthamara K."/>
            <person name="Baker S.E."/>
            <person name="Zhang R."/>
            <person name="Shen Q."/>
            <person name="Freitag M."/>
            <person name="Kubicek C.P."/>
            <person name="Druzhinina I.S."/>
        </authorList>
    </citation>
    <scope>NUCLEOTIDE SEQUENCE [LARGE SCALE GENOMIC DNA]</scope>
    <source>
        <strain evidence="2 3">CBS 125925</strain>
    </source>
</reference>
<keyword evidence="3" id="KW-1185">Reference proteome</keyword>
<evidence type="ECO:0000313" key="3">
    <source>
        <dbReference type="Proteomes" id="UP000219286"/>
    </source>
</evidence>
<sequence length="330" mass="36452">MATPAASRPSSGLLDLITVFDNLPLDFEQNCDPYYRLLLAPDTRTHGYIHPNTLARMPWPSSFSIHHHPRREVVLSPPPSGTSLSAHANAAFQQAVDAAIDANAFPQLNGMHSEPFLVVGARDFVQVERFAASLFGIGTRGAHLTAYSYDKTKHGGDELRIWVARRSRTLYTYPGMLDSTVAGGVKATDSPLDCILAESMEEASLPATLVGPRVRATGVITMANQNPRSGLVHSEILYTYDLELSGEGEEEEEEEVPRLGDDGEVEEFVPMGCEEVLERMRAGEFKTNVCAVMIDFLIRHGRITPETEPDYVEICTRLRRRLPVPTRSDS</sequence>
<name>A0A2H3A0L3_TRIPA</name>
<gene>
    <name evidence="2" type="ORF">A9Z42_0054910</name>
</gene>
<dbReference type="SUPFAM" id="SSF55811">
    <property type="entry name" value="Nudix"/>
    <property type="match status" value="1"/>
</dbReference>
<organism evidence="2 3">
    <name type="scientific">Trichoderma parareesei</name>
    <name type="common">Filamentous fungus</name>
    <dbReference type="NCBI Taxonomy" id="858221"/>
    <lineage>
        <taxon>Eukaryota</taxon>
        <taxon>Fungi</taxon>
        <taxon>Dikarya</taxon>
        <taxon>Ascomycota</taxon>
        <taxon>Pezizomycotina</taxon>
        <taxon>Sordariomycetes</taxon>
        <taxon>Hypocreomycetidae</taxon>
        <taxon>Hypocreales</taxon>
        <taxon>Hypocreaceae</taxon>
        <taxon>Trichoderma</taxon>
    </lineage>
</organism>
<evidence type="ECO:0000259" key="1">
    <source>
        <dbReference type="PROSITE" id="PS51462"/>
    </source>
</evidence>
<dbReference type="Proteomes" id="UP000219286">
    <property type="component" value="Unassembled WGS sequence"/>
</dbReference>
<dbReference type="PANTHER" id="PTHR13622:SF11">
    <property type="entry name" value="THIAMIN PYROPHOSPHOKINASE"/>
    <property type="match status" value="1"/>
</dbReference>
<dbReference type="EMBL" id="LFMI01000551">
    <property type="protein sequence ID" value="OTA04874.1"/>
    <property type="molecule type" value="Genomic_DNA"/>
</dbReference>
<dbReference type="Gene3D" id="3.90.79.10">
    <property type="entry name" value="Nucleoside Triphosphate Pyrophosphohydrolase"/>
    <property type="match status" value="1"/>
</dbReference>
<dbReference type="Pfam" id="PF00293">
    <property type="entry name" value="NUDIX"/>
    <property type="match status" value="1"/>
</dbReference>
<dbReference type="AlphaFoldDB" id="A0A2H3A0L3"/>
<dbReference type="OrthoDB" id="10261522at2759"/>
<feature type="domain" description="Nudix hydrolase" evidence="1">
    <location>
        <begin position="139"/>
        <end position="293"/>
    </location>
</feature>
<dbReference type="PANTHER" id="PTHR13622">
    <property type="entry name" value="THIAMIN PYROPHOSPHOKINASE"/>
    <property type="match status" value="1"/>
</dbReference>
<dbReference type="FunFam" id="3.90.79.10:FF:000019">
    <property type="entry name" value="Thiamin pyrophosphokinase, putative"/>
    <property type="match status" value="1"/>
</dbReference>
<dbReference type="InterPro" id="IPR015797">
    <property type="entry name" value="NUDIX_hydrolase-like_dom_sf"/>
</dbReference>
<protein>
    <recommendedName>
        <fullName evidence="1">Nudix hydrolase domain-containing protein</fullName>
    </recommendedName>
</protein>
<evidence type="ECO:0000313" key="2">
    <source>
        <dbReference type="EMBL" id="OTA04874.1"/>
    </source>
</evidence>
<dbReference type="PROSITE" id="PS51462">
    <property type="entry name" value="NUDIX"/>
    <property type="match status" value="1"/>
</dbReference>
<dbReference type="CDD" id="cd03676">
    <property type="entry name" value="NUDIX_Tnr3_like"/>
    <property type="match status" value="1"/>
</dbReference>